<sequence>MVEFFIYDVYIIMENPITLSMANNLEQFVRRYNWLVKSMTELTASYAKEEKQYEALERVYKLVLKYLNRDVGETNVSERSGGASFERINVLSEMATVIVYYVRKYKEMKKKKIVLERGLEILREKERGLVSEIENYEKQLTGKKFDDYLGEKKRIENEYNIQNLVPSVRITAVKPEEVAVEAPEKAAAAAEVEPRAEAALGEALLPATQPQAGLPPAKAAAEEAVQLATPTTPPQPLIVPAKVPAKAATAAALAEALLPAAPRTPVQPQAGLPQVVAAKAAAEEAVQLATPTTPAQPQIIPTKVPAKIPAKITPTVPVPVISPTVTAVQAAVTSPTSATPVEAISQTEASVEALRAISPAKTAPAKTAEAATVPAKAAQEEALLPVTPRTPAIPTRATPVEAISPTEASVEALRAISPAKTAPKQDQTKNEISSILSGFTIVLRNCELQSNPIFKINLNDSMPNINDLYDLNLQGIYIQEGSWRRSNIDCKSSIKVAYFETCCYDYSFNITYNDKPFNVQFKPRFEPAGNNRNRYKGIIFVGVEDGHHGFPEAGFFKLLDQVKMIQPPISPDPSTELRIILETYAAYIAAPRYAPSGEICKPALVSHIIFPLVLKRNLIDVNRLFNKYGVTFMKYKYSESTNTCNDACCYNYLFMVQYKGKNYYVLYVARKDKIELDRTFNEDELKGVEPYHFDLHPEVTIDPKYQKYQFPKLGAIATAVQPIAPRTAIEGTDKKYLHEILSPISIFVTGPSCRPEYPIFKINPNDSELHKANDIFYLTVLGISIINGLWRVSDEKCEESSDIPQAYPCCCDYWFNITYKGNKYNIQFKAVPDKLKRGRSVFVDIKDGHLNDAERKEILQNTPKDYPRIPSGEARTNQIRIIPAPRVSDPEAYISQILNHYGKRIIASRIGEECDPNKIYFPYLDKYLGDVVYLFEIYGIKFNRYRYSNRLGEGKGCYYNFLFDIEYNKKNYLALYLADPANDVISFKKILNNEETSKIADYNFGDPNLVGRNSLPQPWEIGAALTTIAVPAKTPGKPSEILVLKPGQHREGKGTKIYKIRSLQEIAQERANMAAEQKERAAKLAAIQARRLARQATQQLTEASSPTSAALRVQTTVTPTVAMEPPASDQTKELTSILAGITILLQKCSQPSNPIFKTSPANPKPNINDLYELNIQGIYFDNAIWRLSSIDCQSDTKFDFYDPCCYDYWFNITYKEKQYNATFNVKIDKFKRYEGITFSAIKDGHLKVAEKKKIIDDAPKNSAGSPQAKEFEIIYQIKIIETPKIARASEYVYEIFYNYAKLIYVEMGRIAECKPESIYNIIFPDLMRRNLKDVIPLFEKYGIEFKAYKYSKILEGCEGACCSDLLFNVGYKGEDYYVYYAKQGSAGNIKLDRVMNKKQMEAIGLGALKLVSNPTVFINEKYRGAQLWPSAKERGEMEKIFSNMSIGVPSLAEHCSPTQPFFKLNNEPIALEIFNKQGIYIDRGLVAHSEECNKSGSVPIQCCFAYWFDITYQNIKFLVTFKATPQGIIFNDITDGHLSELRKTNMLKQPRTYEFRLPSQTRGTYQIENIPAPAAPAVAAPSLTDAEIRAQANKKIRAKERGEIEKIISNMSIEVQSITSVCRPTTPIFKLDNKAISLDILNRQGIYINDGIVAASQECGKSVKCCYAYWFDITYRRERFLVTFKATPQGIIFNEITDGHLSELRKTKMLKGAGTYKVVLPAQTKVTFPRENIPSEQVGGFYEKYMKYKTKYINLKKLI</sequence>
<keyword evidence="1" id="KW-0175">Coiled coil</keyword>
<evidence type="ECO:0000313" key="2">
    <source>
        <dbReference type="EMBL" id="AYV84312.1"/>
    </source>
</evidence>
<proteinExistence type="predicted"/>
<dbReference type="EMBL" id="MK072404">
    <property type="protein sequence ID" value="AYV84312.1"/>
    <property type="molecule type" value="Genomic_DNA"/>
</dbReference>
<feature type="coiled-coil region" evidence="1">
    <location>
        <begin position="105"/>
        <end position="139"/>
    </location>
</feature>
<name>A0A3G5AB02_9VIRU</name>
<gene>
    <name evidence="2" type="ORF">Hyperionvirus22_13</name>
</gene>
<protein>
    <submittedName>
        <fullName evidence="2">Uncharacterized protein</fullName>
    </submittedName>
</protein>
<organism evidence="2">
    <name type="scientific">Hyperionvirus sp</name>
    <dbReference type="NCBI Taxonomy" id="2487770"/>
    <lineage>
        <taxon>Viruses</taxon>
        <taxon>Varidnaviria</taxon>
        <taxon>Bamfordvirae</taxon>
        <taxon>Nucleocytoviricota</taxon>
        <taxon>Megaviricetes</taxon>
        <taxon>Imitervirales</taxon>
        <taxon>Mimiviridae</taxon>
        <taxon>Klosneuvirinae</taxon>
    </lineage>
</organism>
<evidence type="ECO:0000256" key="1">
    <source>
        <dbReference type="SAM" id="Coils"/>
    </source>
</evidence>
<reference evidence="2" key="1">
    <citation type="submission" date="2018-10" db="EMBL/GenBank/DDBJ databases">
        <title>Hidden diversity of soil giant viruses.</title>
        <authorList>
            <person name="Schulz F."/>
            <person name="Alteio L."/>
            <person name="Goudeau D."/>
            <person name="Ryan E.M."/>
            <person name="Malmstrom R.R."/>
            <person name="Blanchard J."/>
            <person name="Woyke T."/>
        </authorList>
    </citation>
    <scope>NUCLEOTIDE SEQUENCE</scope>
    <source>
        <strain evidence="2">HYV1</strain>
    </source>
</reference>
<accession>A0A3G5AB02</accession>